<dbReference type="InterPro" id="IPR051038">
    <property type="entry name" value="RMT2/GAMT_Mtase"/>
</dbReference>
<dbReference type="GO" id="GO:0030731">
    <property type="term" value="F:guanidinoacetate N-methyltransferase activity"/>
    <property type="evidence" value="ECO:0007669"/>
    <property type="project" value="TreeGrafter"/>
</dbReference>
<gene>
    <name evidence="2" type="ORF">BECKFM1743A_GA0114220_105264</name>
    <name evidence="3" type="ORF">BECKFM1743B_GA0114221_109701</name>
    <name evidence="1" type="ORF">BECKFM1743C_GA0114222_102604</name>
</gene>
<dbReference type="InterPro" id="IPR029063">
    <property type="entry name" value="SAM-dependent_MTases_sf"/>
</dbReference>
<dbReference type="PANTHER" id="PTHR32379">
    <property type="entry name" value="GUANIDINOACETATE N-METHYLTRANSFERASE"/>
    <property type="match status" value="1"/>
</dbReference>
<proteinExistence type="predicted"/>
<evidence type="ECO:0000313" key="3">
    <source>
        <dbReference type="EMBL" id="VFK24126.1"/>
    </source>
</evidence>
<protein>
    <submittedName>
        <fullName evidence="3">Guanidinoacetate N-methyltransferase</fullName>
    </submittedName>
</protein>
<keyword evidence="3" id="KW-0808">Transferase</keyword>
<keyword evidence="3" id="KW-0489">Methyltransferase</keyword>
<dbReference type="EMBL" id="CAADFL010000970">
    <property type="protein sequence ID" value="VFK24126.1"/>
    <property type="molecule type" value="Genomic_DNA"/>
</dbReference>
<reference evidence="3" key="1">
    <citation type="submission" date="2019-02" db="EMBL/GenBank/DDBJ databases">
        <authorList>
            <person name="Gruber-Vodicka R. H."/>
            <person name="Seah K. B. B."/>
        </authorList>
    </citation>
    <scope>NUCLEOTIDE SEQUENCE</scope>
    <source>
        <strain evidence="2">BECK_BZ163</strain>
        <strain evidence="3">BECK_BZ164</strain>
        <strain evidence="1">BECK_BZ165</strain>
    </source>
</reference>
<dbReference type="PANTHER" id="PTHR32379:SF1">
    <property type="entry name" value="GUANIDINOACETATE N-METHYLTRANSFERASE"/>
    <property type="match status" value="1"/>
</dbReference>
<accession>A0A450X4A8</accession>
<dbReference type="CDD" id="cd02440">
    <property type="entry name" value="AdoMet_MTases"/>
    <property type="match status" value="1"/>
</dbReference>
<dbReference type="GO" id="GO:0032259">
    <property type="term" value="P:methylation"/>
    <property type="evidence" value="ECO:0007669"/>
    <property type="project" value="UniProtKB-KW"/>
</dbReference>
<dbReference type="AlphaFoldDB" id="A0A450X4A8"/>
<dbReference type="GO" id="GO:0005737">
    <property type="term" value="C:cytoplasm"/>
    <property type="evidence" value="ECO:0007669"/>
    <property type="project" value="TreeGrafter"/>
</dbReference>
<dbReference type="EMBL" id="CAADEZ010000526">
    <property type="protein sequence ID" value="VFJ69909.1"/>
    <property type="molecule type" value="Genomic_DNA"/>
</dbReference>
<sequence length="229" mass="26058">MNKVDSNIVKDKKIATIRKQLEEKPVESEKWPNAPVIYNDEQLLINNEPVMERWETPYMASLAKVAASNGGVVLEVGFGMAISATFIQDYPIQRHIIIEGNETVFGHLKEFAKTAKRRVEPMLGLWQNVISSIPDNSLDGILFDTYPFSGEDLDITFAVPFFSEAHRLLKRGGVFTYFSCEIDDYSPEHLQLLQDAGFKDIQKEVIPVSPPKDCVYWENDTMMTPIVRK</sequence>
<dbReference type="Gene3D" id="3.40.50.150">
    <property type="entry name" value="Vaccinia Virus protein VP39"/>
    <property type="match status" value="1"/>
</dbReference>
<evidence type="ECO:0000313" key="2">
    <source>
        <dbReference type="EMBL" id="VFJ69909.1"/>
    </source>
</evidence>
<dbReference type="EMBL" id="CAADFA010000260">
    <property type="protein sequence ID" value="VFJ59939.1"/>
    <property type="molecule type" value="Genomic_DNA"/>
</dbReference>
<name>A0A450X4A8_9GAMM</name>
<evidence type="ECO:0000313" key="1">
    <source>
        <dbReference type="EMBL" id="VFJ59939.1"/>
    </source>
</evidence>
<organism evidence="3">
    <name type="scientific">Candidatus Kentrum sp. FM</name>
    <dbReference type="NCBI Taxonomy" id="2126340"/>
    <lineage>
        <taxon>Bacteria</taxon>
        <taxon>Pseudomonadati</taxon>
        <taxon>Pseudomonadota</taxon>
        <taxon>Gammaproteobacteria</taxon>
        <taxon>Candidatus Kentrum</taxon>
    </lineage>
</organism>
<dbReference type="SUPFAM" id="SSF53335">
    <property type="entry name" value="S-adenosyl-L-methionine-dependent methyltransferases"/>
    <property type="match status" value="1"/>
</dbReference>
<dbReference type="GO" id="GO:0006601">
    <property type="term" value="P:creatine biosynthetic process"/>
    <property type="evidence" value="ECO:0007669"/>
    <property type="project" value="TreeGrafter"/>
</dbReference>